<evidence type="ECO:0008006" key="3">
    <source>
        <dbReference type="Google" id="ProtNLM"/>
    </source>
</evidence>
<proteinExistence type="predicted"/>
<gene>
    <name evidence="1" type="ORF">PQG83_10945</name>
</gene>
<evidence type="ECO:0000313" key="1">
    <source>
        <dbReference type="EMBL" id="WNM60279.1"/>
    </source>
</evidence>
<keyword evidence="2" id="KW-1185">Reference proteome</keyword>
<dbReference type="KEGG" id="nneo:PQG83_10945"/>
<accession>A0AA96GDS2</accession>
<reference evidence="1 2" key="1">
    <citation type="submission" date="2023-01" db="EMBL/GenBank/DDBJ databases">
        <title>Cultivation and genomic characterization of new, ubiquitous marine nitrite-oxidizing bacteria from the Nitrospirales.</title>
        <authorList>
            <person name="Mueller A.J."/>
            <person name="Daebeler A."/>
            <person name="Herbold C.W."/>
            <person name="Kirkegaard R.H."/>
            <person name="Daims H."/>
        </authorList>
    </citation>
    <scope>NUCLEOTIDE SEQUENCE [LARGE SCALE GENOMIC DNA]</scope>
    <source>
        <strain evidence="1 2">DK</strain>
    </source>
</reference>
<protein>
    <recommendedName>
        <fullName evidence="3">Transposase</fullName>
    </recommendedName>
</protein>
<dbReference type="RefSeq" id="WP_312740806.1">
    <property type="nucleotide sequence ID" value="NZ_CP116968.1"/>
</dbReference>
<dbReference type="AlphaFoldDB" id="A0AA96GDS2"/>
<dbReference type="EMBL" id="CP116968">
    <property type="protein sequence ID" value="WNM60279.1"/>
    <property type="molecule type" value="Genomic_DNA"/>
</dbReference>
<name>A0AA96GDS2_9BACT</name>
<organism evidence="1 2">
    <name type="scientific">Candidatus Nitrospira neomarina</name>
    <dbReference type="NCBI Taxonomy" id="3020899"/>
    <lineage>
        <taxon>Bacteria</taxon>
        <taxon>Pseudomonadati</taxon>
        <taxon>Nitrospirota</taxon>
        <taxon>Nitrospiria</taxon>
        <taxon>Nitrospirales</taxon>
        <taxon>Nitrospiraceae</taxon>
        <taxon>Nitrospira</taxon>
    </lineage>
</organism>
<dbReference type="Proteomes" id="UP001302494">
    <property type="component" value="Chromosome"/>
</dbReference>
<sequence length="211" mass="24672">MPTPDQLRFFALTARYEDLTPNGNPLEPLAQHFPWARFCKPLEKSLFRSKRYKGCRPPFKNHLNVDKQHTLIRRYAVTNEAVHDSQVLEEAWQSKTAGREILAKVAYRSEEVEVQIKKRKLPSRVQYKGYRDKPLSPRQQNTNQPRPRICARGDNKFGHHFMTMGGKLIRIIGRVPTRAKIELKNFICNFRRVLVETCAASRQTGSLWSRR</sequence>
<evidence type="ECO:0000313" key="2">
    <source>
        <dbReference type="Proteomes" id="UP001302494"/>
    </source>
</evidence>